<feature type="compositionally biased region" description="Low complexity" evidence="6">
    <location>
        <begin position="424"/>
        <end position="449"/>
    </location>
</feature>
<reference evidence="9" key="1">
    <citation type="submission" date="2020-01" db="EMBL/GenBank/DDBJ databases">
        <title>Development of genomics and gene disruption for Polysphondylium violaceum indicates a role for the polyketide synthase stlB in stalk morphogenesis.</title>
        <authorList>
            <person name="Narita B."/>
            <person name="Kawabe Y."/>
            <person name="Kin K."/>
            <person name="Saito T."/>
            <person name="Gibbs R."/>
            <person name="Kuspa A."/>
            <person name="Muzny D."/>
            <person name="Queller D."/>
            <person name="Richards S."/>
            <person name="Strassman J."/>
            <person name="Sucgang R."/>
            <person name="Worley K."/>
            <person name="Schaap P."/>
        </authorList>
    </citation>
    <scope>NUCLEOTIDE SEQUENCE</scope>
    <source>
        <strain evidence="9">QSvi11</strain>
    </source>
</reference>
<evidence type="ECO:0000256" key="1">
    <source>
        <dbReference type="ARBA" id="ARBA00022722"/>
    </source>
</evidence>
<dbReference type="CDD" id="cd00593">
    <property type="entry name" value="RIBOc"/>
    <property type="match status" value="2"/>
</dbReference>
<feature type="compositionally biased region" description="Polar residues" evidence="6">
    <location>
        <begin position="102"/>
        <end position="123"/>
    </location>
</feature>
<dbReference type="InterPro" id="IPR014720">
    <property type="entry name" value="dsRBD_dom"/>
</dbReference>
<dbReference type="Pfam" id="PF00636">
    <property type="entry name" value="Ribonuclease_3"/>
    <property type="match status" value="1"/>
</dbReference>
<dbReference type="SUPFAM" id="SSF69065">
    <property type="entry name" value="RNase III domain-like"/>
    <property type="match status" value="2"/>
</dbReference>
<dbReference type="SUPFAM" id="SSF54768">
    <property type="entry name" value="dsRNA-binding domain-like"/>
    <property type="match status" value="1"/>
</dbReference>
<feature type="compositionally biased region" description="Polar residues" evidence="6">
    <location>
        <begin position="284"/>
        <end position="305"/>
    </location>
</feature>
<feature type="domain" description="RNase III" evidence="8">
    <location>
        <begin position="962"/>
        <end position="1082"/>
    </location>
</feature>
<dbReference type="GO" id="GO:0005634">
    <property type="term" value="C:nucleus"/>
    <property type="evidence" value="ECO:0007669"/>
    <property type="project" value="TreeGrafter"/>
</dbReference>
<dbReference type="InterPro" id="IPR000999">
    <property type="entry name" value="RNase_III_dom"/>
</dbReference>
<evidence type="ECO:0000256" key="2">
    <source>
        <dbReference type="ARBA" id="ARBA00022759"/>
    </source>
</evidence>
<dbReference type="EMBL" id="AJWJ01000043">
    <property type="protein sequence ID" value="KAF2076949.1"/>
    <property type="molecule type" value="Genomic_DNA"/>
</dbReference>
<dbReference type="SMART" id="SM00358">
    <property type="entry name" value="DSRM"/>
    <property type="match status" value="1"/>
</dbReference>
<dbReference type="GO" id="GO:0004525">
    <property type="term" value="F:ribonuclease III activity"/>
    <property type="evidence" value="ECO:0007669"/>
    <property type="project" value="InterPro"/>
</dbReference>
<keyword evidence="1" id="KW-0540">Nuclease</keyword>
<evidence type="ECO:0000256" key="3">
    <source>
        <dbReference type="ARBA" id="ARBA00022801"/>
    </source>
</evidence>
<feature type="compositionally biased region" description="Polar residues" evidence="6">
    <location>
        <begin position="353"/>
        <end position="364"/>
    </location>
</feature>
<feature type="region of interest" description="Disordered" evidence="6">
    <location>
        <begin position="280"/>
        <end position="305"/>
    </location>
</feature>
<dbReference type="PANTHER" id="PTHR11207:SF0">
    <property type="entry name" value="RIBONUCLEASE 3"/>
    <property type="match status" value="1"/>
</dbReference>
<name>A0A8J4VAA8_9MYCE</name>
<dbReference type="Gene3D" id="3.30.160.20">
    <property type="match status" value="1"/>
</dbReference>
<feature type="domain" description="DRBM" evidence="7">
    <location>
        <begin position="2"/>
        <end position="70"/>
    </location>
</feature>
<dbReference type="OrthoDB" id="20536at2759"/>
<dbReference type="PROSITE" id="PS50142">
    <property type="entry name" value="RNASE_3_2"/>
    <property type="match status" value="2"/>
</dbReference>
<feature type="compositionally biased region" description="Polar residues" evidence="6">
    <location>
        <begin position="71"/>
        <end position="81"/>
    </location>
</feature>
<sequence>MTEKSELNDYLIRLKQPPVTYVVVTKGQDHQKDFMAQATVLNTTIQSDWKKNKKEAEKDCAKKILDTLKSNGSSVYSAPNTNERHHHHHDHNSSNSSNNDSMRSPFSTYLNNKITGTPNDNDQYKSPASSIYGANNLDFFKFIVSNNLNSETNLSKSIANGVDNHHSNGINSNSRQSYQPQQQQQQQYNIAPLSSNETQSIYQMQRQISDLNNTIMSMKSSYEGQLKSLLDSHQNLEREFTLFKEFTQKNLQVPFEIHQFNTTVQQEDDDKIDTREKDHFRGIPSQQQQSRSHDNNSTIINSNTKLTSITKTNIIHHQEEKEKEKDHELDREQHSFELGKQIKQLQQFLHESVRTEQQLQQSHNNNDRRDSRDYFDQQQQQQQSFQHLSIGKPEQQQQQQPNGMYRISSNGKQQPSNNKEEKNQPNPNSTSPRTTTTTTTTTPIPTTTIEEPDRNFHEFSLEPLPFLIPDKIQFYQYDVIISHHKTPHEFIHLNKKFLFQGFKLYSHVRFLSPEPVIHILRADNDHCGVGLIEKSIIEIDKFDFQKLLTFNYIFFCGVLSQHSYMHFKNHKNMFYVPVIQCLSDPNQTLFDNLMDMIKFDYLSIEYLFNTTSVKEYQSHLIEKFKNKIIFTCYKDYVLCKDIDFDTIESLSIKDSIDIVELLNNKNKSSSNSGKKNTNNKNTIQPSQLRPVPQLYCIHSAARQSKEFWNLKPILFFDDHGDLEDPNQWIKFQQNQAQPFYFKFEEFMKPVKYYTKPILNVRSLGITSEIHALAKTILLPFYSELGWNIQYYHFISLSGISLKNHKLFRTAYTHPSMKHKGHKIPNDLEIFYPFKPHMQSNQRLEFLGDSVLKLISSVYLFINLPEGKEGDLSKKRSDHTKNEYLREIAKKIGLDDILRLTTVEEIKKPHSDVMEALIGAFYKEKGFKATYSLAVRLLFDNINNFFPVYRCNHPIESLANPDVSAFLKAQQLEIGQMCLVEQSFELNGSSEEKNNHQRLEFLGDSVLDLIVAEFLFDKFPDQQEGFLTDQRSYLVKNENLAKISKAIGIPPQFNAEYRNLILQTKKLGDYFESFLGCLYLDRGMEVCKTFVYKNLGLGPDFEAFKPPAISDL</sequence>
<evidence type="ECO:0000313" key="10">
    <source>
        <dbReference type="Proteomes" id="UP000695562"/>
    </source>
</evidence>
<feature type="region of interest" description="Disordered" evidence="6">
    <location>
        <begin position="666"/>
        <end position="685"/>
    </location>
</feature>
<feature type="region of interest" description="Disordered" evidence="6">
    <location>
        <begin position="159"/>
        <end position="185"/>
    </location>
</feature>
<evidence type="ECO:0000256" key="6">
    <source>
        <dbReference type="SAM" id="MobiDB-lite"/>
    </source>
</evidence>
<comment type="caution">
    <text evidence="9">The sequence shown here is derived from an EMBL/GenBank/DDBJ whole genome shotgun (WGS) entry which is preliminary data.</text>
</comment>
<evidence type="ECO:0000313" key="9">
    <source>
        <dbReference type="EMBL" id="KAF2076949.1"/>
    </source>
</evidence>
<keyword evidence="4 5" id="KW-0694">RNA-binding</keyword>
<dbReference type="GO" id="GO:0003725">
    <property type="term" value="F:double-stranded RNA binding"/>
    <property type="evidence" value="ECO:0007669"/>
    <property type="project" value="TreeGrafter"/>
</dbReference>
<dbReference type="PROSITE" id="PS00517">
    <property type="entry name" value="RNASE_3_1"/>
    <property type="match status" value="2"/>
</dbReference>
<evidence type="ECO:0000256" key="5">
    <source>
        <dbReference type="PROSITE-ProRule" id="PRU00266"/>
    </source>
</evidence>
<evidence type="ECO:0000259" key="7">
    <source>
        <dbReference type="PROSITE" id="PS50137"/>
    </source>
</evidence>
<dbReference type="InterPro" id="IPR036389">
    <property type="entry name" value="RNase_III_sf"/>
</dbReference>
<dbReference type="PROSITE" id="PS50137">
    <property type="entry name" value="DS_RBD"/>
    <property type="match status" value="1"/>
</dbReference>
<feature type="compositionally biased region" description="Low complexity" evidence="6">
    <location>
        <begin position="666"/>
        <end position="682"/>
    </location>
</feature>
<dbReference type="SMART" id="SM00535">
    <property type="entry name" value="RIBOc"/>
    <property type="match status" value="2"/>
</dbReference>
<feature type="region of interest" description="Disordered" evidence="6">
    <location>
        <begin position="353"/>
        <end position="454"/>
    </location>
</feature>
<feature type="compositionally biased region" description="Low complexity" evidence="6">
    <location>
        <begin position="176"/>
        <end position="185"/>
    </location>
</feature>
<proteinExistence type="predicted"/>
<keyword evidence="10" id="KW-1185">Reference proteome</keyword>
<organism evidence="9 10">
    <name type="scientific">Polysphondylium violaceum</name>
    <dbReference type="NCBI Taxonomy" id="133409"/>
    <lineage>
        <taxon>Eukaryota</taxon>
        <taxon>Amoebozoa</taxon>
        <taxon>Evosea</taxon>
        <taxon>Eumycetozoa</taxon>
        <taxon>Dictyostelia</taxon>
        <taxon>Dictyosteliales</taxon>
        <taxon>Dictyosteliaceae</taxon>
        <taxon>Polysphondylium</taxon>
    </lineage>
</organism>
<feature type="compositionally biased region" description="Low complexity" evidence="6">
    <location>
        <begin position="376"/>
        <end position="386"/>
    </location>
</feature>
<feature type="compositionally biased region" description="Basic and acidic residues" evidence="6">
    <location>
        <begin position="365"/>
        <end position="375"/>
    </location>
</feature>
<feature type="region of interest" description="Disordered" evidence="6">
    <location>
        <begin position="71"/>
        <end position="123"/>
    </location>
</feature>
<dbReference type="Pfam" id="PF14622">
    <property type="entry name" value="Ribonucleas_3_3"/>
    <property type="match status" value="1"/>
</dbReference>
<keyword evidence="3" id="KW-0378">Hydrolase</keyword>
<accession>A0A8J4VAA8</accession>
<dbReference type="PANTHER" id="PTHR11207">
    <property type="entry name" value="RIBONUCLEASE III"/>
    <property type="match status" value="1"/>
</dbReference>
<dbReference type="Gene3D" id="1.10.1520.10">
    <property type="entry name" value="Ribonuclease III domain"/>
    <property type="match status" value="2"/>
</dbReference>
<dbReference type="GO" id="GO:0031053">
    <property type="term" value="P:primary miRNA processing"/>
    <property type="evidence" value="ECO:0007669"/>
    <property type="project" value="TreeGrafter"/>
</dbReference>
<dbReference type="AlphaFoldDB" id="A0A8J4VAA8"/>
<evidence type="ECO:0000259" key="8">
    <source>
        <dbReference type="PROSITE" id="PS50142"/>
    </source>
</evidence>
<dbReference type="Proteomes" id="UP000695562">
    <property type="component" value="Unassembled WGS sequence"/>
</dbReference>
<keyword evidence="2" id="KW-0255">Endonuclease</keyword>
<feature type="domain" description="RNase III" evidence="8">
    <location>
        <begin position="790"/>
        <end position="925"/>
    </location>
</feature>
<dbReference type="CDD" id="cd00048">
    <property type="entry name" value="DSRM_SF"/>
    <property type="match status" value="1"/>
</dbReference>
<evidence type="ECO:0000256" key="4">
    <source>
        <dbReference type="ARBA" id="ARBA00022884"/>
    </source>
</evidence>
<dbReference type="Pfam" id="PF00035">
    <property type="entry name" value="dsrm"/>
    <property type="match status" value="1"/>
</dbReference>
<gene>
    <name evidence="9" type="ORF">CYY_001725</name>
</gene>
<protein>
    <submittedName>
        <fullName evidence="9">Uncharacterized protein</fullName>
    </submittedName>
</protein>